<protein>
    <submittedName>
        <fullName evidence="3">PadR family transcriptional regulator</fullName>
    </submittedName>
</protein>
<dbReference type="Pfam" id="PF03551">
    <property type="entry name" value="PadR"/>
    <property type="match status" value="1"/>
</dbReference>
<organism evidence="3 4">
    <name type="scientific">Haliea salexigens</name>
    <dbReference type="NCBI Taxonomy" id="287487"/>
    <lineage>
        <taxon>Bacteria</taxon>
        <taxon>Pseudomonadati</taxon>
        <taxon>Pseudomonadota</taxon>
        <taxon>Gammaproteobacteria</taxon>
        <taxon>Cellvibrionales</taxon>
        <taxon>Halieaceae</taxon>
        <taxon>Haliea</taxon>
    </lineage>
</organism>
<reference evidence="3 4" key="1">
    <citation type="journal article" date="2018" name="Nat. Biotechnol.">
        <title>A standardized bacterial taxonomy based on genome phylogeny substantially revises the tree of life.</title>
        <authorList>
            <person name="Parks D.H."/>
            <person name="Chuvochina M."/>
            <person name="Waite D.W."/>
            <person name="Rinke C."/>
            <person name="Skarshewski A."/>
            <person name="Chaumeil P.A."/>
            <person name="Hugenholtz P."/>
        </authorList>
    </citation>
    <scope>NUCLEOTIDE SEQUENCE [LARGE SCALE GENOMIC DNA]</scope>
    <source>
        <strain evidence="3">UBA9158</strain>
    </source>
</reference>
<evidence type="ECO:0000313" key="3">
    <source>
        <dbReference type="EMBL" id="HAN29414.1"/>
    </source>
</evidence>
<dbReference type="Pfam" id="PF10400">
    <property type="entry name" value="Vir_act_alpha_C"/>
    <property type="match status" value="1"/>
</dbReference>
<dbReference type="InterPro" id="IPR036388">
    <property type="entry name" value="WH-like_DNA-bd_sf"/>
</dbReference>
<accession>A0A3C1KSW3</accession>
<dbReference type="AlphaFoldDB" id="A0A3C1KSW3"/>
<dbReference type="SUPFAM" id="SSF46785">
    <property type="entry name" value="Winged helix' DNA-binding domain"/>
    <property type="match status" value="1"/>
</dbReference>
<dbReference type="Gene3D" id="6.10.140.190">
    <property type="match status" value="1"/>
</dbReference>
<comment type="caution">
    <text evidence="3">The sequence shown here is derived from an EMBL/GenBank/DDBJ whole genome shotgun (WGS) entry which is preliminary data.</text>
</comment>
<gene>
    <name evidence="3" type="ORF">DCP75_17155</name>
</gene>
<evidence type="ECO:0000259" key="2">
    <source>
        <dbReference type="Pfam" id="PF10400"/>
    </source>
</evidence>
<name>A0A3C1KSW3_9GAMM</name>
<feature type="domain" description="Transcription regulator PadR C-terminal" evidence="2">
    <location>
        <begin position="93"/>
        <end position="175"/>
    </location>
</feature>
<dbReference type="Gene3D" id="1.10.10.10">
    <property type="entry name" value="Winged helix-like DNA-binding domain superfamily/Winged helix DNA-binding domain"/>
    <property type="match status" value="1"/>
</dbReference>
<evidence type="ECO:0000313" key="4">
    <source>
        <dbReference type="Proteomes" id="UP000259273"/>
    </source>
</evidence>
<feature type="domain" description="Transcription regulator PadR N-terminal" evidence="1">
    <location>
        <begin position="9"/>
        <end position="81"/>
    </location>
</feature>
<dbReference type="EMBL" id="DMND01000228">
    <property type="protein sequence ID" value="HAN29414.1"/>
    <property type="molecule type" value="Genomic_DNA"/>
</dbReference>
<evidence type="ECO:0000259" key="1">
    <source>
        <dbReference type="Pfam" id="PF03551"/>
    </source>
</evidence>
<dbReference type="InterPro" id="IPR005149">
    <property type="entry name" value="Tscrpt_reg_PadR_N"/>
</dbReference>
<dbReference type="Proteomes" id="UP000259273">
    <property type="component" value="Unassembled WGS sequence"/>
</dbReference>
<dbReference type="PANTHER" id="PTHR43252:SF4">
    <property type="entry name" value="TRANSCRIPTIONAL REGULATORY PROTEIN"/>
    <property type="match status" value="1"/>
</dbReference>
<dbReference type="PANTHER" id="PTHR43252">
    <property type="entry name" value="TRANSCRIPTIONAL REGULATOR YQJI"/>
    <property type="match status" value="1"/>
</dbReference>
<dbReference type="InterPro" id="IPR018309">
    <property type="entry name" value="Tscrpt_reg_PadR_C"/>
</dbReference>
<proteinExistence type="predicted"/>
<sequence length="186" mass="20967">MALSHAIMTALLEDDMSGYELAKAFDISLGLFWRASHQQIYQELHKLADRGWLQRETVAQAGKPDKIVYALTGAGRSAMAEWVMGNSRVQEGKDDLFVKLYNLAESNAGHLAMEIGQRREQMMQRLYLYEKIRRRHYADPTALPVRRKGVFLALLAGIRQGEHFLAWCDEAQAILATVDGKETDGG</sequence>
<dbReference type="STRING" id="1121937.GCA_000423125_00444"/>
<dbReference type="InterPro" id="IPR036390">
    <property type="entry name" value="WH_DNA-bd_sf"/>
</dbReference>